<accession>A0A218XPA9</accession>
<dbReference type="AlphaFoldDB" id="A0A218XPA9"/>
<dbReference type="Proteomes" id="UP000197138">
    <property type="component" value="Unassembled WGS sequence"/>
</dbReference>
<evidence type="ECO:0000313" key="1">
    <source>
        <dbReference type="EMBL" id="OWM86331.1"/>
    </source>
</evidence>
<name>A0A218XPA9_PUNGR</name>
<comment type="caution">
    <text evidence="1">The sequence shown here is derived from an EMBL/GenBank/DDBJ whole genome shotgun (WGS) entry which is preliminary data.</text>
</comment>
<reference evidence="2" key="1">
    <citation type="journal article" date="2017" name="Plant J.">
        <title>The pomegranate (Punica granatum L.) genome and the genomics of punicalagin biosynthesis.</title>
        <authorList>
            <person name="Qin G."/>
            <person name="Xu C."/>
            <person name="Ming R."/>
            <person name="Tang H."/>
            <person name="Guyot R."/>
            <person name="Kramer E.M."/>
            <person name="Hu Y."/>
            <person name="Yi X."/>
            <person name="Qi Y."/>
            <person name="Xu X."/>
            <person name="Gao Z."/>
            <person name="Pan H."/>
            <person name="Jian J."/>
            <person name="Tian Y."/>
            <person name="Yue Z."/>
            <person name="Xu Y."/>
        </authorList>
    </citation>
    <scope>NUCLEOTIDE SEQUENCE [LARGE SCALE GENOMIC DNA]</scope>
    <source>
        <strain evidence="2">cv. Dabenzi</strain>
    </source>
</reference>
<proteinExistence type="predicted"/>
<organism evidence="1 2">
    <name type="scientific">Punica granatum</name>
    <name type="common">Pomegranate</name>
    <dbReference type="NCBI Taxonomy" id="22663"/>
    <lineage>
        <taxon>Eukaryota</taxon>
        <taxon>Viridiplantae</taxon>
        <taxon>Streptophyta</taxon>
        <taxon>Embryophyta</taxon>
        <taxon>Tracheophyta</taxon>
        <taxon>Spermatophyta</taxon>
        <taxon>Magnoliopsida</taxon>
        <taxon>eudicotyledons</taxon>
        <taxon>Gunneridae</taxon>
        <taxon>Pentapetalae</taxon>
        <taxon>rosids</taxon>
        <taxon>malvids</taxon>
        <taxon>Myrtales</taxon>
        <taxon>Lythraceae</taxon>
        <taxon>Punica</taxon>
    </lineage>
</organism>
<evidence type="ECO:0000313" key="2">
    <source>
        <dbReference type="Proteomes" id="UP000197138"/>
    </source>
</evidence>
<protein>
    <submittedName>
        <fullName evidence="1">Uncharacterized protein</fullName>
    </submittedName>
</protein>
<dbReference type="EMBL" id="MTKT01001085">
    <property type="protein sequence ID" value="OWM86331.1"/>
    <property type="molecule type" value="Genomic_DNA"/>
</dbReference>
<sequence>MWRQKGMKQRYVHVRSQGQWAAEGGRCGGAKRVARLPLDERTGQWPLRGRSMIRAGERMVASVGVGGKQT</sequence>
<gene>
    <name evidence="1" type="ORF">CDL15_Pgr010673</name>
</gene>